<dbReference type="Gene3D" id="3.40.50.880">
    <property type="match status" value="1"/>
</dbReference>
<keyword evidence="5 9" id="KW-0332">GMP biosynthesis</keyword>
<feature type="active site" evidence="9">
    <location>
        <position position="185"/>
    </location>
</feature>
<sequence length="525" mass="57683">MSKQILNLDLSHAGLIDEKIAVLDFGGQYKQLIARRVREAGVYCEILPAETSAATIVAGGYCGVILSGGPNSVYDEAGISADMGIITLGIPLLGICYGAQWLAHIMGGKVVAAGKGEYGKREVQVKDKGTLLASVASTTQVWMSHRDQITSLPNGFTVLAASETCPIAAYADEKRKIYGIQFHPEVEHTLEGRTMLDNFIYKVCRAKGSWSMNDFAGAMVKKLREAIGSAKVICAFSGGVDSAVAALLVHKAIGNNLTCIFVDHGLLRLGESEQVMEVFGKNYNMNIRRIDAKQQFLTALQGVADPEKKRKIIGAEFIKVFERIADEYHNVDYLVQGTIYPDVIESGTDKAAVIKSHHNVGGLPDKINFKAIIEPLRNLFKDEVRKVGMTLGMPEELAWRQPFPGPGLAVRVLGEITEAKLNILRAADAIFREEIFNFGLHRQISQYFAVLTPLKSVGVMGDARTYDYIAALRAIITNDFMTGEWAKLPWELLEKVSYRIVNEVKGINRVVYDVTGKPPATIEWE</sequence>
<comment type="catalytic activity">
    <reaction evidence="9">
        <text>XMP + L-glutamine + ATP + H2O = GMP + L-glutamate + AMP + diphosphate + 2 H(+)</text>
        <dbReference type="Rhea" id="RHEA:11680"/>
        <dbReference type="ChEBI" id="CHEBI:15377"/>
        <dbReference type="ChEBI" id="CHEBI:15378"/>
        <dbReference type="ChEBI" id="CHEBI:29985"/>
        <dbReference type="ChEBI" id="CHEBI:30616"/>
        <dbReference type="ChEBI" id="CHEBI:33019"/>
        <dbReference type="ChEBI" id="CHEBI:57464"/>
        <dbReference type="ChEBI" id="CHEBI:58115"/>
        <dbReference type="ChEBI" id="CHEBI:58359"/>
        <dbReference type="ChEBI" id="CHEBI:456215"/>
        <dbReference type="EC" id="6.3.5.2"/>
    </reaction>
</comment>
<accession>A0A2J8B506</accession>
<dbReference type="PRINTS" id="PR00097">
    <property type="entry name" value="ANTSNTHASEII"/>
</dbReference>
<dbReference type="GO" id="GO:0005524">
    <property type="term" value="F:ATP binding"/>
    <property type="evidence" value="ECO:0007669"/>
    <property type="project" value="UniProtKB-UniRule"/>
</dbReference>
<dbReference type="CDD" id="cd01742">
    <property type="entry name" value="GATase1_GMP_Synthase"/>
    <property type="match status" value="1"/>
</dbReference>
<dbReference type="FunFam" id="3.30.300.10:FF:000002">
    <property type="entry name" value="GMP synthase [glutamine-hydrolyzing]"/>
    <property type="match status" value="1"/>
</dbReference>
<dbReference type="Gene3D" id="3.40.50.620">
    <property type="entry name" value="HUPs"/>
    <property type="match status" value="1"/>
</dbReference>
<dbReference type="PROSITE" id="PS51553">
    <property type="entry name" value="GMPS_ATP_PPASE"/>
    <property type="match status" value="1"/>
</dbReference>
<dbReference type="NCBIfam" id="TIGR00884">
    <property type="entry name" value="guaA_Cterm"/>
    <property type="match status" value="1"/>
</dbReference>
<evidence type="ECO:0000256" key="9">
    <source>
        <dbReference type="HAMAP-Rule" id="MF_00344"/>
    </source>
</evidence>
<comment type="caution">
    <text evidence="12">The sequence shown here is derived from an EMBL/GenBank/DDBJ whole genome shotgun (WGS) entry which is preliminary data.</text>
</comment>
<protein>
    <recommendedName>
        <fullName evidence="9">GMP synthase [glutamine-hydrolyzing]</fullName>
        <ecNumber evidence="9">6.3.5.2</ecNumber>
    </recommendedName>
    <alternativeName>
        <fullName evidence="9">GMP synthetase</fullName>
    </alternativeName>
    <alternativeName>
        <fullName evidence="9">Glutamine amidotransferase</fullName>
    </alternativeName>
</protein>
<keyword evidence="4 9" id="KW-0547">Nucleotide-binding</keyword>
<feature type="active site" description="Nucleophile" evidence="9">
    <location>
        <position position="96"/>
    </location>
</feature>
<evidence type="ECO:0000256" key="2">
    <source>
        <dbReference type="ARBA" id="ARBA00005153"/>
    </source>
</evidence>
<gene>
    <name evidence="9" type="primary">guaA</name>
    <name evidence="12" type="ORF">B7R76_02955</name>
</gene>
<dbReference type="InterPro" id="IPR017926">
    <property type="entry name" value="GATASE"/>
</dbReference>
<evidence type="ECO:0000256" key="4">
    <source>
        <dbReference type="ARBA" id="ARBA00022741"/>
    </source>
</evidence>
<dbReference type="EC" id="6.3.5.2" evidence="9"/>
<evidence type="ECO:0000256" key="1">
    <source>
        <dbReference type="ARBA" id="ARBA00002332"/>
    </source>
</evidence>
<feature type="domain" description="GMPS ATP-PPase" evidence="11">
    <location>
        <begin position="210"/>
        <end position="400"/>
    </location>
</feature>
<evidence type="ECO:0000313" key="13">
    <source>
        <dbReference type="Proteomes" id="UP000236394"/>
    </source>
</evidence>
<dbReference type="Pfam" id="PF02540">
    <property type="entry name" value="NAD_synthase"/>
    <property type="match status" value="1"/>
</dbReference>
<dbReference type="Gene3D" id="3.30.300.10">
    <property type="match status" value="1"/>
</dbReference>
<keyword evidence="6 9" id="KW-0658">Purine biosynthesis</keyword>
<dbReference type="GO" id="GO:0003921">
    <property type="term" value="F:GMP synthase activity"/>
    <property type="evidence" value="ECO:0007669"/>
    <property type="project" value="InterPro"/>
</dbReference>
<evidence type="ECO:0000313" key="12">
    <source>
        <dbReference type="EMBL" id="PNH19848.1"/>
    </source>
</evidence>
<dbReference type="FunFam" id="3.40.50.880:FF:000001">
    <property type="entry name" value="GMP synthase [glutamine-hydrolyzing]"/>
    <property type="match status" value="1"/>
</dbReference>
<evidence type="ECO:0000256" key="5">
    <source>
        <dbReference type="ARBA" id="ARBA00022749"/>
    </source>
</evidence>
<evidence type="ECO:0000256" key="8">
    <source>
        <dbReference type="ARBA" id="ARBA00022962"/>
    </source>
</evidence>
<keyword evidence="8 9" id="KW-0315">Glutamine amidotransferase</keyword>
<dbReference type="InterPro" id="IPR022310">
    <property type="entry name" value="NAD/GMP_synthase"/>
</dbReference>
<dbReference type="InterPro" id="IPR004739">
    <property type="entry name" value="GMP_synth_GATase"/>
</dbReference>
<feature type="binding site" evidence="10">
    <location>
        <begin position="237"/>
        <end position="243"/>
    </location>
    <ligand>
        <name>ATP</name>
        <dbReference type="ChEBI" id="CHEBI:30616"/>
    </ligand>
</feature>
<dbReference type="SUPFAM" id="SSF52402">
    <property type="entry name" value="Adenine nucleotide alpha hydrolases-like"/>
    <property type="match status" value="1"/>
</dbReference>
<dbReference type="FunFam" id="3.40.50.620:FF:000001">
    <property type="entry name" value="GMP synthase [glutamine-hydrolyzing]"/>
    <property type="match status" value="1"/>
</dbReference>
<name>A0A2J8B506_9FIRM</name>
<evidence type="ECO:0000259" key="11">
    <source>
        <dbReference type="PROSITE" id="PS51553"/>
    </source>
</evidence>
<dbReference type="PRINTS" id="PR00096">
    <property type="entry name" value="GATASE"/>
</dbReference>
<dbReference type="EMBL" id="NBZD01000001">
    <property type="protein sequence ID" value="PNH19848.1"/>
    <property type="molecule type" value="Genomic_DNA"/>
</dbReference>
<comment type="pathway">
    <text evidence="2 9">Purine metabolism; GMP biosynthesis; GMP from XMP (L-Gln route): step 1/1.</text>
</comment>
<feature type="active site" evidence="9">
    <location>
        <position position="183"/>
    </location>
</feature>
<dbReference type="InterPro" id="IPR001674">
    <property type="entry name" value="GMP_synth_C"/>
</dbReference>
<evidence type="ECO:0000256" key="7">
    <source>
        <dbReference type="ARBA" id="ARBA00022840"/>
    </source>
</evidence>
<dbReference type="PANTHER" id="PTHR11922:SF2">
    <property type="entry name" value="GMP SYNTHASE [GLUTAMINE-HYDROLYZING]"/>
    <property type="match status" value="1"/>
</dbReference>
<dbReference type="InterPro" id="IPR022955">
    <property type="entry name" value="GMP_synthase"/>
</dbReference>
<dbReference type="HAMAP" id="MF_00344">
    <property type="entry name" value="GMP_synthase"/>
    <property type="match status" value="1"/>
</dbReference>
<comment type="function">
    <text evidence="1 9">Catalyzes the synthesis of GMP from XMP.</text>
</comment>
<dbReference type="CDD" id="cd01997">
    <property type="entry name" value="GMP_synthase_C"/>
    <property type="match status" value="1"/>
</dbReference>
<proteinExistence type="inferred from homology"/>
<dbReference type="Proteomes" id="UP000236394">
    <property type="component" value="Unassembled WGS sequence"/>
</dbReference>
<dbReference type="PANTHER" id="PTHR11922">
    <property type="entry name" value="GMP SYNTHASE-RELATED"/>
    <property type="match status" value="1"/>
</dbReference>
<dbReference type="InterPro" id="IPR029062">
    <property type="entry name" value="Class_I_gatase-like"/>
</dbReference>
<dbReference type="Pfam" id="PF00958">
    <property type="entry name" value="GMP_synt_C"/>
    <property type="match status" value="1"/>
</dbReference>
<dbReference type="UniPathway" id="UPA00189">
    <property type="reaction ID" value="UER00296"/>
</dbReference>
<evidence type="ECO:0000256" key="10">
    <source>
        <dbReference type="PROSITE-ProRule" id="PRU00886"/>
    </source>
</evidence>
<dbReference type="NCBIfam" id="TIGR00888">
    <property type="entry name" value="guaA_Nterm"/>
    <property type="match status" value="1"/>
</dbReference>
<dbReference type="NCBIfam" id="NF000848">
    <property type="entry name" value="PRK00074.1"/>
    <property type="match status" value="1"/>
</dbReference>
<dbReference type="RefSeq" id="WP_423241211.1">
    <property type="nucleotide sequence ID" value="NZ_NBZD01000001.1"/>
</dbReference>
<dbReference type="InterPro" id="IPR014729">
    <property type="entry name" value="Rossmann-like_a/b/a_fold"/>
</dbReference>
<dbReference type="AlphaFoldDB" id="A0A2J8B506"/>
<dbReference type="InterPro" id="IPR025777">
    <property type="entry name" value="GMPS_ATP_PPase_dom"/>
</dbReference>
<organism evidence="12 13">
    <name type="scientific">Mageeibacillus indolicus</name>
    <dbReference type="NCBI Taxonomy" id="884684"/>
    <lineage>
        <taxon>Bacteria</taxon>
        <taxon>Bacillati</taxon>
        <taxon>Bacillota</taxon>
        <taxon>Clostridia</taxon>
        <taxon>Eubacteriales</taxon>
        <taxon>Oscillospiraceae</taxon>
        <taxon>Mageeibacillus</taxon>
    </lineage>
</organism>
<reference evidence="13" key="1">
    <citation type="submission" date="2017-04" db="EMBL/GenBank/DDBJ databases">
        <authorList>
            <person name="Bumgarner R.E."/>
            <person name="Fredricks D.N."/>
            <person name="Srinivasan S."/>
        </authorList>
    </citation>
    <scope>NUCLEOTIDE SEQUENCE [LARGE SCALE GENOMIC DNA]</scope>
    <source>
        <strain evidence="13">KA00405</strain>
    </source>
</reference>
<evidence type="ECO:0000256" key="6">
    <source>
        <dbReference type="ARBA" id="ARBA00022755"/>
    </source>
</evidence>
<comment type="subunit">
    <text evidence="9">Homodimer.</text>
</comment>
<evidence type="ECO:0000256" key="3">
    <source>
        <dbReference type="ARBA" id="ARBA00022598"/>
    </source>
</evidence>
<dbReference type="Pfam" id="PF00117">
    <property type="entry name" value="GATase"/>
    <property type="match status" value="1"/>
</dbReference>
<keyword evidence="7 9" id="KW-0067">ATP-binding</keyword>
<dbReference type="SUPFAM" id="SSF52317">
    <property type="entry name" value="Class I glutamine amidotransferase-like"/>
    <property type="match status" value="1"/>
</dbReference>
<dbReference type="PROSITE" id="PS51273">
    <property type="entry name" value="GATASE_TYPE_1"/>
    <property type="match status" value="1"/>
</dbReference>
<dbReference type="GO" id="GO:0005829">
    <property type="term" value="C:cytosol"/>
    <property type="evidence" value="ECO:0007669"/>
    <property type="project" value="TreeGrafter"/>
</dbReference>
<keyword evidence="3 9" id="KW-0436">Ligase</keyword>